<gene>
    <name evidence="8" type="primary">nrdJ</name>
    <name evidence="8" type="ORF">I41_56070</name>
</gene>
<feature type="region of interest" description="Disordered" evidence="6">
    <location>
        <begin position="1"/>
        <end position="37"/>
    </location>
</feature>
<evidence type="ECO:0000256" key="5">
    <source>
        <dbReference type="ARBA" id="ARBA00047754"/>
    </source>
</evidence>
<evidence type="ECO:0000256" key="4">
    <source>
        <dbReference type="ARBA" id="ARBA00022741"/>
    </source>
</evidence>
<dbReference type="GO" id="GO:0071897">
    <property type="term" value="P:DNA biosynthetic process"/>
    <property type="evidence" value="ECO:0007669"/>
    <property type="project" value="UniProtKB-KW"/>
</dbReference>
<keyword evidence="8" id="KW-0560">Oxidoreductase</keyword>
<dbReference type="EC" id="1.17.4.1" evidence="2"/>
<protein>
    <recommendedName>
        <fullName evidence="2">ribonucleoside-diphosphate reductase</fullName>
        <ecNumber evidence="2">1.17.4.1</ecNumber>
    </recommendedName>
</protein>
<proteinExistence type="inferred from homology"/>
<name>A0A517U6V0_9BACT</name>
<dbReference type="InterPro" id="IPR024434">
    <property type="entry name" value="TSCPD_dom"/>
</dbReference>
<feature type="compositionally biased region" description="Basic residues" evidence="6">
    <location>
        <begin position="22"/>
        <end position="36"/>
    </location>
</feature>
<reference evidence="8 9" key="1">
    <citation type="submission" date="2019-02" db="EMBL/GenBank/DDBJ databases">
        <title>Deep-cultivation of Planctomycetes and their phenomic and genomic characterization uncovers novel biology.</title>
        <authorList>
            <person name="Wiegand S."/>
            <person name="Jogler M."/>
            <person name="Boedeker C."/>
            <person name="Pinto D."/>
            <person name="Vollmers J."/>
            <person name="Rivas-Marin E."/>
            <person name="Kohn T."/>
            <person name="Peeters S.H."/>
            <person name="Heuer A."/>
            <person name="Rast P."/>
            <person name="Oberbeckmann S."/>
            <person name="Bunk B."/>
            <person name="Jeske O."/>
            <person name="Meyerdierks A."/>
            <person name="Storesund J.E."/>
            <person name="Kallscheuer N."/>
            <person name="Luecker S."/>
            <person name="Lage O.M."/>
            <person name="Pohl T."/>
            <person name="Merkel B.J."/>
            <person name="Hornburger P."/>
            <person name="Mueller R.-W."/>
            <person name="Bruemmer F."/>
            <person name="Labrenz M."/>
            <person name="Spormann A.M."/>
            <person name="Op den Camp H."/>
            <person name="Overmann J."/>
            <person name="Amann R."/>
            <person name="Jetten M.S.M."/>
            <person name="Mascher T."/>
            <person name="Medema M.H."/>
            <person name="Devos D.P."/>
            <person name="Kaster A.-K."/>
            <person name="Ovreas L."/>
            <person name="Rohde M."/>
            <person name="Galperin M.Y."/>
            <person name="Jogler C."/>
        </authorList>
    </citation>
    <scope>NUCLEOTIDE SEQUENCE [LARGE SCALE GENOMIC DNA]</scope>
    <source>
        <strain evidence="8 9">I41</strain>
        <plasmid evidence="9">pi41_1</plasmid>
    </source>
</reference>
<keyword evidence="4" id="KW-0547">Nucleotide-binding</keyword>
<evidence type="ECO:0000313" key="8">
    <source>
        <dbReference type="EMBL" id="QDT76357.1"/>
    </source>
</evidence>
<dbReference type="EMBL" id="CP036340">
    <property type="protein sequence ID" value="QDT76357.1"/>
    <property type="molecule type" value="Genomic_DNA"/>
</dbReference>
<evidence type="ECO:0000256" key="2">
    <source>
        <dbReference type="ARBA" id="ARBA00012274"/>
    </source>
</evidence>
<keyword evidence="9" id="KW-1185">Reference proteome</keyword>
<dbReference type="GO" id="GO:0004748">
    <property type="term" value="F:ribonucleoside-diphosphate reductase activity, thioredoxin disulfide as acceptor"/>
    <property type="evidence" value="ECO:0007669"/>
    <property type="project" value="UniProtKB-EC"/>
</dbReference>
<feature type="compositionally biased region" description="Polar residues" evidence="6">
    <location>
        <begin position="1"/>
        <end position="20"/>
    </location>
</feature>
<sequence>MSNHSPGPESARQQPAQEMQPQRRRLPATRPSRTHKFSVNGHEGYIIVGFYEDGRPGEVFIKMAKKGSTVRGLTDSIGILTSVALQHGVPLELLVAKFENTRFEPLGWTKNPQIREATSLMDYIFRWLRLETCPTP</sequence>
<feature type="domain" description="TSCPD" evidence="7">
    <location>
        <begin position="27"/>
        <end position="129"/>
    </location>
</feature>
<evidence type="ECO:0000313" key="9">
    <source>
        <dbReference type="Proteomes" id="UP000317909"/>
    </source>
</evidence>
<evidence type="ECO:0000256" key="6">
    <source>
        <dbReference type="SAM" id="MobiDB-lite"/>
    </source>
</evidence>
<accession>A0A517U6V0</accession>
<keyword evidence="8" id="KW-0614">Plasmid</keyword>
<comment type="catalytic activity">
    <reaction evidence="5">
        <text>a 2'-deoxyribonucleoside 5'-diphosphate + [thioredoxin]-disulfide + H2O = a ribonucleoside 5'-diphosphate + [thioredoxin]-dithiol</text>
        <dbReference type="Rhea" id="RHEA:23252"/>
        <dbReference type="Rhea" id="RHEA-COMP:10698"/>
        <dbReference type="Rhea" id="RHEA-COMP:10700"/>
        <dbReference type="ChEBI" id="CHEBI:15377"/>
        <dbReference type="ChEBI" id="CHEBI:29950"/>
        <dbReference type="ChEBI" id="CHEBI:50058"/>
        <dbReference type="ChEBI" id="CHEBI:57930"/>
        <dbReference type="ChEBI" id="CHEBI:73316"/>
        <dbReference type="EC" id="1.17.4.1"/>
    </reaction>
</comment>
<geneLocation type="plasmid" evidence="9">
    <name>pi41_1</name>
</geneLocation>
<dbReference type="AlphaFoldDB" id="A0A517U6V0"/>
<dbReference type="OrthoDB" id="9762933at2"/>
<evidence type="ECO:0000256" key="1">
    <source>
        <dbReference type="ARBA" id="ARBA00007405"/>
    </source>
</evidence>
<comment type="similarity">
    <text evidence="1">Belongs to the ribonucleoside diphosphate reductase class-2 family.</text>
</comment>
<organism evidence="8 9">
    <name type="scientific">Lacipirellula limnantheis</name>
    <dbReference type="NCBI Taxonomy" id="2528024"/>
    <lineage>
        <taxon>Bacteria</taxon>
        <taxon>Pseudomonadati</taxon>
        <taxon>Planctomycetota</taxon>
        <taxon>Planctomycetia</taxon>
        <taxon>Pirellulales</taxon>
        <taxon>Lacipirellulaceae</taxon>
        <taxon>Lacipirellula</taxon>
    </lineage>
</organism>
<keyword evidence="3" id="KW-0237">DNA synthesis</keyword>
<dbReference type="GO" id="GO:0000166">
    <property type="term" value="F:nucleotide binding"/>
    <property type="evidence" value="ECO:0007669"/>
    <property type="project" value="UniProtKB-KW"/>
</dbReference>
<evidence type="ECO:0000259" key="7">
    <source>
        <dbReference type="Pfam" id="PF12637"/>
    </source>
</evidence>
<dbReference type="Pfam" id="PF12637">
    <property type="entry name" value="TSCPD"/>
    <property type="match status" value="1"/>
</dbReference>
<dbReference type="KEGG" id="llh:I41_56070"/>
<dbReference type="Proteomes" id="UP000317909">
    <property type="component" value="Plasmid pI41_1"/>
</dbReference>
<evidence type="ECO:0000256" key="3">
    <source>
        <dbReference type="ARBA" id="ARBA00022634"/>
    </source>
</evidence>